<protein>
    <recommendedName>
        <fullName evidence="4">C2H2-type domain-containing protein</fullName>
    </recommendedName>
</protein>
<organism evidence="3">
    <name type="scientific">Singulisphaera sp. Ch08</name>
    <dbReference type="NCBI Taxonomy" id="3120278"/>
    <lineage>
        <taxon>Bacteria</taxon>
        <taxon>Pseudomonadati</taxon>
        <taxon>Planctomycetota</taxon>
        <taxon>Planctomycetia</taxon>
        <taxon>Isosphaerales</taxon>
        <taxon>Isosphaeraceae</taxon>
        <taxon>Singulisphaera</taxon>
    </lineage>
</organism>
<dbReference type="AlphaFoldDB" id="A0AAU7CB97"/>
<feature type="transmembrane region" description="Helical" evidence="2">
    <location>
        <begin position="172"/>
        <end position="195"/>
    </location>
</feature>
<keyword evidence="2" id="KW-1133">Transmembrane helix</keyword>
<feature type="region of interest" description="Disordered" evidence="1">
    <location>
        <begin position="90"/>
        <end position="122"/>
    </location>
</feature>
<evidence type="ECO:0000256" key="1">
    <source>
        <dbReference type="SAM" id="MobiDB-lite"/>
    </source>
</evidence>
<evidence type="ECO:0000313" key="3">
    <source>
        <dbReference type="EMBL" id="XBH02237.1"/>
    </source>
</evidence>
<proteinExistence type="predicted"/>
<evidence type="ECO:0008006" key="4">
    <source>
        <dbReference type="Google" id="ProtNLM"/>
    </source>
</evidence>
<reference evidence="3" key="1">
    <citation type="submission" date="2024-05" db="EMBL/GenBank/DDBJ databases">
        <title>Planctomycetes of the genus Singulisphaera possess chitinolytic capabilities.</title>
        <authorList>
            <person name="Ivanova A."/>
        </authorList>
    </citation>
    <scope>NUCLEOTIDE SEQUENCE</scope>
    <source>
        <strain evidence="3">Ch08T</strain>
    </source>
</reference>
<sequence length="314" mass="34843">MSIRFQCEQCGHSIDVDDRLEGKHGKCKHCGHSVVVPAHHKEEEASPALRLRPLTGEEPTEALGKLLSAPPPLKVRAAESDPRIIAEMISEPDAPPLSHGRPSDNYTVTDPHHLTRAQSSSGPPPLWKLFPTMSARWLARNLRTLRDWLYVASVACLVLVLIAYLFQWKTLLHLGALGVVASNISMLYVGLAYLISLPFKESLGHGLANLLIPFYAIYYWSTRWGRMKTAVYKTVGSFLPIALVGLAYLIYEEAPVVEAAIKQKLPALEKRIERATSKLEAKADSTLGPIEERVGPLLKPEKKETGGRHRSRPE</sequence>
<feature type="compositionally biased region" description="Basic and acidic residues" evidence="1">
    <location>
        <begin position="290"/>
        <end position="314"/>
    </location>
</feature>
<accession>A0AAU7CB97</accession>
<feature type="transmembrane region" description="Helical" evidence="2">
    <location>
        <begin position="148"/>
        <end position="166"/>
    </location>
</feature>
<feature type="transmembrane region" description="Helical" evidence="2">
    <location>
        <begin position="232"/>
        <end position="251"/>
    </location>
</feature>
<evidence type="ECO:0000256" key="2">
    <source>
        <dbReference type="SAM" id="Phobius"/>
    </source>
</evidence>
<feature type="region of interest" description="Disordered" evidence="1">
    <location>
        <begin position="283"/>
        <end position="314"/>
    </location>
</feature>
<name>A0AAU7CB97_9BACT</name>
<feature type="transmembrane region" description="Helical" evidence="2">
    <location>
        <begin position="202"/>
        <end position="220"/>
    </location>
</feature>
<keyword evidence="2" id="KW-0812">Transmembrane</keyword>
<gene>
    <name evidence="3" type="ORF">V5E97_28445</name>
</gene>
<keyword evidence="2" id="KW-0472">Membrane</keyword>
<dbReference type="EMBL" id="CP155447">
    <property type="protein sequence ID" value="XBH02237.1"/>
    <property type="molecule type" value="Genomic_DNA"/>
</dbReference>
<dbReference type="RefSeq" id="WP_406694979.1">
    <property type="nucleotide sequence ID" value="NZ_CP155447.1"/>
</dbReference>